<keyword evidence="3" id="KW-1003">Cell membrane</keyword>
<dbReference type="InterPro" id="IPR003474">
    <property type="entry name" value="Glcn_transporter"/>
</dbReference>
<feature type="transmembrane region" description="Helical" evidence="8">
    <location>
        <begin position="339"/>
        <end position="364"/>
    </location>
</feature>
<organism evidence="9 10">
    <name type="scientific">Galbibacter pacificus</name>
    <dbReference type="NCBI Taxonomy" id="2996052"/>
    <lineage>
        <taxon>Bacteria</taxon>
        <taxon>Pseudomonadati</taxon>
        <taxon>Bacteroidota</taxon>
        <taxon>Flavobacteriia</taxon>
        <taxon>Flavobacteriales</taxon>
        <taxon>Flavobacteriaceae</taxon>
        <taxon>Galbibacter</taxon>
    </lineage>
</organism>
<feature type="transmembrane region" description="Helical" evidence="8">
    <location>
        <begin position="174"/>
        <end position="193"/>
    </location>
</feature>
<keyword evidence="10" id="KW-1185">Reference proteome</keyword>
<protein>
    <submittedName>
        <fullName evidence="9">Gluconate:H+ symporter</fullName>
    </submittedName>
</protein>
<keyword evidence="5 8" id="KW-1133">Transmembrane helix</keyword>
<evidence type="ECO:0000256" key="8">
    <source>
        <dbReference type="SAM" id="Phobius"/>
    </source>
</evidence>
<comment type="similarity">
    <text evidence="7">Belongs to the GntP permease family.</text>
</comment>
<feature type="transmembrane region" description="Helical" evidence="8">
    <location>
        <begin position="376"/>
        <end position="395"/>
    </location>
</feature>
<feature type="transmembrane region" description="Helical" evidence="8">
    <location>
        <begin position="96"/>
        <end position="129"/>
    </location>
</feature>
<dbReference type="PANTHER" id="PTHR30354:SF22">
    <property type="entry name" value="HIGH-AFFINITY GLUCONATE TRANSPORTER"/>
    <property type="match status" value="1"/>
</dbReference>
<feature type="transmembrane region" description="Helical" evidence="8">
    <location>
        <begin position="260"/>
        <end position="280"/>
    </location>
</feature>
<proteinExistence type="inferred from homology"/>
<feature type="transmembrane region" description="Helical" evidence="8">
    <location>
        <begin position="28"/>
        <end position="46"/>
    </location>
</feature>
<comment type="caution">
    <text evidence="9">The sequence shown here is derived from an EMBL/GenBank/DDBJ whole genome shotgun (WGS) entry which is preliminary data.</text>
</comment>
<evidence type="ECO:0000256" key="1">
    <source>
        <dbReference type="ARBA" id="ARBA00004651"/>
    </source>
</evidence>
<evidence type="ECO:0000256" key="2">
    <source>
        <dbReference type="ARBA" id="ARBA00022448"/>
    </source>
</evidence>
<dbReference type="PIRSF" id="PIRSF002746">
    <property type="entry name" value="Gluconate_transporter"/>
    <property type="match status" value="1"/>
</dbReference>
<reference evidence="9" key="1">
    <citation type="submission" date="2022-11" db="EMBL/GenBank/DDBJ databases">
        <title>High-quality draft genome sequence of Galbibacter sp. strain CMA-7.</title>
        <authorList>
            <person name="Wei L."/>
            <person name="Dong C."/>
            <person name="Shao Z."/>
        </authorList>
    </citation>
    <scope>NUCLEOTIDE SEQUENCE</scope>
    <source>
        <strain evidence="9">CMA-7</strain>
    </source>
</reference>
<dbReference type="EMBL" id="JAPMUA010000003">
    <property type="protein sequence ID" value="MDG3586271.1"/>
    <property type="molecule type" value="Genomic_DNA"/>
</dbReference>
<keyword evidence="6 8" id="KW-0472">Membrane</keyword>
<evidence type="ECO:0000256" key="5">
    <source>
        <dbReference type="ARBA" id="ARBA00022989"/>
    </source>
</evidence>
<feature type="transmembrane region" description="Helical" evidence="8">
    <location>
        <begin position="301"/>
        <end position="319"/>
    </location>
</feature>
<keyword evidence="2" id="KW-0813">Transport</keyword>
<accession>A0ABT6FSP4</accession>
<sequence>MPLLIVLLGILLLFILIAKFKLNAFISFIIVSLFVGITGGMELLTVIDSIQKGIGNTLGFLVLILGLGAMLGKLVADSGAAQQITGKLVEKFGRKNIQWAVVLTGFIVGIPMFYSVGFVILIPLVFTVAISTRMPLLYVGLPMIASLSVTHGYLPPHPAPTAIADQFNADIGKTLLYGIVIAVPAIVIAGPLLSRTKWMQRVNATPLKEFYNAQELEEDQMPGMGISIFTALLPVILIGITTLGSHFLPKESVAVTIVNFIGNPVIAMLIAVLVAIYTLGLSRGKKMPEVMDSLSTSISSITMVLLIIAGAGALKQILVDSGVSDYIADLIKGSSLSPLLLAWLIATVIRVCVGSATVAGLTTAGIVSSLAQSQGVNTELMVLAIGSGSLMLSHVNDSGFWLFKEYFNLSVKETLSTWTVMETTVGVMGLIGVLVMNLFV</sequence>
<evidence type="ECO:0000256" key="7">
    <source>
        <dbReference type="ARBA" id="ARBA00049663"/>
    </source>
</evidence>
<evidence type="ECO:0000313" key="10">
    <source>
        <dbReference type="Proteomes" id="UP001153642"/>
    </source>
</evidence>
<evidence type="ECO:0000256" key="3">
    <source>
        <dbReference type="ARBA" id="ARBA00022475"/>
    </source>
</evidence>
<name>A0ABT6FSP4_9FLAO</name>
<dbReference type="PANTHER" id="PTHR30354">
    <property type="entry name" value="GNT FAMILY GLUCONATE TRANSPORTER"/>
    <property type="match status" value="1"/>
</dbReference>
<dbReference type="Proteomes" id="UP001153642">
    <property type="component" value="Unassembled WGS sequence"/>
</dbReference>
<feature type="transmembrane region" description="Helical" evidence="8">
    <location>
        <begin position="226"/>
        <end position="248"/>
    </location>
</feature>
<keyword evidence="4 8" id="KW-0812">Transmembrane</keyword>
<dbReference type="RefSeq" id="WP_277899821.1">
    <property type="nucleotide sequence ID" value="NZ_JAPMUA010000003.1"/>
</dbReference>
<gene>
    <name evidence="9" type="ORF">OSR52_10350</name>
</gene>
<dbReference type="NCBIfam" id="TIGR00791">
    <property type="entry name" value="gntP"/>
    <property type="match status" value="1"/>
</dbReference>
<comment type="subcellular location">
    <subcellularLocation>
        <location evidence="1">Cell membrane</location>
        <topology evidence="1">Multi-pass membrane protein</topology>
    </subcellularLocation>
</comment>
<evidence type="ECO:0000256" key="4">
    <source>
        <dbReference type="ARBA" id="ARBA00022692"/>
    </source>
</evidence>
<feature type="transmembrane region" description="Helical" evidence="8">
    <location>
        <begin position="415"/>
        <end position="439"/>
    </location>
</feature>
<feature type="transmembrane region" description="Helical" evidence="8">
    <location>
        <begin position="58"/>
        <end position="76"/>
    </location>
</feature>
<evidence type="ECO:0000313" key="9">
    <source>
        <dbReference type="EMBL" id="MDG3586271.1"/>
    </source>
</evidence>
<feature type="transmembrane region" description="Helical" evidence="8">
    <location>
        <begin position="136"/>
        <end position="154"/>
    </location>
</feature>
<evidence type="ECO:0000256" key="6">
    <source>
        <dbReference type="ARBA" id="ARBA00023136"/>
    </source>
</evidence>
<dbReference type="Pfam" id="PF02447">
    <property type="entry name" value="GntP_permease"/>
    <property type="match status" value="1"/>
</dbReference>